<evidence type="ECO:0000256" key="6">
    <source>
        <dbReference type="ARBA" id="ARBA00023136"/>
    </source>
</evidence>
<reference evidence="8" key="1">
    <citation type="submission" date="2020-04" db="EMBL/GenBank/DDBJ databases">
        <title>Description of Shewanella salipaludis sp. nov., isolated from a salt marsh.</title>
        <authorList>
            <person name="Park S."/>
            <person name="Yoon J.-H."/>
        </authorList>
    </citation>
    <scope>NUCLEOTIDE SEQUENCE</scope>
    <source>
        <strain evidence="8">SHSM-M6</strain>
    </source>
</reference>
<dbReference type="AlphaFoldDB" id="A0A972JJD1"/>
<evidence type="ECO:0000256" key="1">
    <source>
        <dbReference type="ARBA" id="ARBA00004651"/>
    </source>
</evidence>
<evidence type="ECO:0000256" key="7">
    <source>
        <dbReference type="RuleBase" id="RU362048"/>
    </source>
</evidence>
<feature type="transmembrane region" description="Helical" evidence="7">
    <location>
        <begin position="15"/>
        <end position="37"/>
    </location>
</feature>
<keyword evidence="4 7" id="KW-0812">Transmembrane</keyword>
<name>A0A972JJD1_9GAMM</name>
<dbReference type="RefSeq" id="WP_169562218.1">
    <property type="nucleotide sequence ID" value="NZ_JAAXYH010000001.1"/>
</dbReference>
<evidence type="ECO:0000313" key="9">
    <source>
        <dbReference type="Proteomes" id="UP000737113"/>
    </source>
</evidence>
<keyword evidence="5 7" id="KW-1133">Transmembrane helix</keyword>
<dbReference type="EMBL" id="JAAXYH010000001">
    <property type="protein sequence ID" value="NMH63909.1"/>
    <property type="molecule type" value="Genomic_DNA"/>
</dbReference>
<gene>
    <name evidence="8" type="ORF">HC757_01775</name>
</gene>
<evidence type="ECO:0000256" key="3">
    <source>
        <dbReference type="ARBA" id="ARBA00022475"/>
    </source>
</evidence>
<dbReference type="GO" id="GO:0005886">
    <property type="term" value="C:plasma membrane"/>
    <property type="evidence" value="ECO:0007669"/>
    <property type="project" value="UniProtKB-SubCell"/>
</dbReference>
<evidence type="ECO:0000256" key="4">
    <source>
        <dbReference type="ARBA" id="ARBA00022692"/>
    </source>
</evidence>
<proteinExistence type="inferred from homology"/>
<keyword evidence="3" id="KW-1003">Cell membrane</keyword>
<evidence type="ECO:0000256" key="5">
    <source>
        <dbReference type="ARBA" id="ARBA00022989"/>
    </source>
</evidence>
<comment type="caution">
    <text evidence="7">Lacks conserved residue(s) required for the propagation of feature annotation.</text>
</comment>
<evidence type="ECO:0000256" key="2">
    <source>
        <dbReference type="ARBA" id="ARBA00009784"/>
    </source>
</evidence>
<feature type="transmembrane region" description="Helical" evidence="7">
    <location>
        <begin position="49"/>
        <end position="71"/>
    </location>
</feature>
<dbReference type="PANTHER" id="PTHR33508">
    <property type="entry name" value="UPF0056 MEMBRANE PROTEIN YHCE"/>
    <property type="match status" value="1"/>
</dbReference>
<accession>A0A972JJD1</accession>
<evidence type="ECO:0000313" key="8">
    <source>
        <dbReference type="EMBL" id="NMH63909.1"/>
    </source>
</evidence>
<keyword evidence="9" id="KW-1185">Reference proteome</keyword>
<dbReference type="Proteomes" id="UP000737113">
    <property type="component" value="Unassembled WGS sequence"/>
</dbReference>
<protein>
    <recommendedName>
        <fullName evidence="7">UPF0056 membrane protein</fullName>
    </recommendedName>
</protein>
<comment type="subcellular location">
    <subcellularLocation>
        <location evidence="1 7">Cell membrane</location>
        <topology evidence="1 7">Multi-pass membrane protein</topology>
    </subcellularLocation>
</comment>
<dbReference type="InterPro" id="IPR002771">
    <property type="entry name" value="Multi_antbiot-R_MarC"/>
</dbReference>
<comment type="caution">
    <text evidence="8">The sequence shown here is derived from an EMBL/GenBank/DDBJ whole genome shotgun (WGS) entry which is preliminary data.</text>
</comment>
<dbReference type="PANTHER" id="PTHR33508:SF1">
    <property type="entry name" value="UPF0056 MEMBRANE PROTEIN YHCE"/>
    <property type="match status" value="1"/>
</dbReference>
<keyword evidence="6 7" id="KW-0472">Membrane</keyword>
<sequence length="77" mass="8185">MTKNDNLAFWLSGTYAALQLLCFITFICFVSSSGIVAKIGENGLGIVTRLMGLILAVIGVQMLIFGVTAALPFDTRG</sequence>
<organism evidence="8 9">
    <name type="scientific">Shewanella salipaludis</name>
    <dbReference type="NCBI Taxonomy" id="2723052"/>
    <lineage>
        <taxon>Bacteria</taxon>
        <taxon>Pseudomonadati</taxon>
        <taxon>Pseudomonadota</taxon>
        <taxon>Gammaproteobacteria</taxon>
        <taxon>Alteromonadales</taxon>
        <taxon>Shewanellaceae</taxon>
        <taxon>Shewanella</taxon>
    </lineage>
</organism>
<comment type="similarity">
    <text evidence="2 7">Belongs to the UPF0056 (MarC) family.</text>
</comment>
<dbReference type="Pfam" id="PF01914">
    <property type="entry name" value="MarC"/>
    <property type="match status" value="1"/>
</dbReference>